<dbReference type="SMART" id="SM00662">
    <property type="entry name" value="RPOLD"/>
    <property type="match status" value="1"/>
</dbReference>
<evidence type="ECO:0000256" key="7">
    <source>
        <dbReference type="ARBA" id="ARBA00023163"/>
    </source>
</evidence>
<feature type="domain" description="DNA-directed RNA polymerase RpoA/D/Rpb3-type" evidence="12">
    <location>
        <begin position="20"/>
        <end position="228"/>
    </location>
</feature>
<dbReference type="CDD" id="cd06928">
    <property type="entry name" value="RNAP_alpha_NTD"/>
    <property type="match status" value="1"/>
</dbReference>
<evidence type="ECO:0000259" key="12">
    <source>
        <dbReference type="SMART" id="SM00662"/>
    </source>
</evidence>
<dbReference type="InterPro" id="IPR011263">
    <property type="entry name" value="DNA-dir_RNA_pol_RpoA/D/Rpb3"/>
</dbReference>
<dbReference type="Pfam" id="PF01193">
    <property type="entry name" value="RNA_pol_L"/>
    <property type="match status" value="1"/>
</dbReference>
<reference evidence="13 14" key="1">
    <citation type="journal article" date="2016" name="Nat. Commun.">
        <title>Thousands of microbial genomes shed light on interconnected biogeochemical processes in an aquifer system.</title>
        <authorList>
            <person name="Anantharaman K."/>
            <person name="Brown C.T."/>
            <person name="Hug L.A."/>
            <person name="Sharon I."/>
            <person name="Castelle C.J."/>
            <person name="Probst A.J."/>
            <person name="Thomas B.C."/>
            <person name="Singh A."/>
            <person name="Wilkins M.J."/>
            <person name="Karaoz U."/>
            <person name="Brodie E.L."/>
            <person name="Williams K.H."/>
            <person name="Hubbard S.S."/>
            <person name="Banfield J.F."/>
        </authorList>
    </citation>
    <scope>NUCLEOTIDE SEQUENCE [LARGE SCALE GENOMIC DNA]</scope>
</reference>
<evidence type="ECO:0000313" key="13">
    <source>
        <dbReference type="EMBL" id="OGM01030.1"/>
    </source>
</evidence>
<dbReference type="InterPro" id="IPR036643">
    <property type="entry name" value="RNApol_insert_sf"/>
</dbReference>
<name>A0A1F7WE13_9BACT</name>
<dbReference type="AlphaFoldDB" id="A0A1F7WE13"/>
<dbReference type="InterPro" id="IPR011262">
    <property type="entry name" value="DNA-dir_RNA_pol_insert"/>
</dbReference>
<comment type="similarity">
    <text evidence="1">Belongs to the RNA polymerase alpha chain family.</text>
</comment>
<dbReference type="NCBIfam" id="TIGR02027">
    <property type="entry name" value="rpoA"/>
    <property type="match status" value="1"/>
</dbReference>
<evidence type="ECO:0000256" key="8">
    <source>
        <dbReference type="ARBA" id="ARBA00032524"/>
    </source>
</evidence>
<organism evidence="13 14">
    <name type="scientific">Candidatus Uhrbacteria bacterium RIFOXYC2_FULL_47_19</name>
    <dbReference type="NCBI Taxonomy" id="1802424"/>
    <lineage>
        <taxon>Bacteria</taxon>
        <taxon>Candidatus Uhriibacteriota</taxon>
    </lineage>
</organism>
<evidence type="ECO:0000313" key="14">
    <source>
        <dbReference type="Proteomes" id="UP000176988"/>
    </source>
</evidence>
<dbReference type="Proteomes" id="UP000176988">
    <property type="component" value="Unassembled WGS sequence"/>
</dbReference>
<dbReference type="EC" id="2.7.7.6" evidence="2"/>
<sequence>MEEILLPSKIELIPGEDEHTATLVVEPCYHGYGTTLGNTLRRVLLSSLPGAAVTAVKISGAQHEFAGLNGVKEDILEIVLNLKELRLRVFADAPVRLRLSAKGEKEVTAADIEANSDVEIANPELHIATLTDKKSEIEMEIIVECGRGYVTVEERTDEKQELGTIAVDAVFSPVREVGYRVENARVGDVTNYDRLTMNIETDGTITPKEAVDQSVRILLDYFSLLSDRSDASEMETTEEDEAEVDEEETVIEANEIDEVDEEIEEEKPKKGKKKSSE</sequence>
<feature type="region of interest" description="Disordered" evidence="11">
    <location>
        <begin position="229"/>
        <end position="277"/>
    </location>
</feature>
<evidence type="ECO:0000256" key="10">
    <source>
        <dbReference type="ARBA" id="ARBA00048552"/>
    </source>
</evidence>
<dbReference type="InterPro" id="IPR036603">
    <property type="entry name" value="RBP11-like"/>
</dbReference>
<dbReference type="Gene3D" id="2.170.120.12">
    <property type="entry name" value="DNA-directed RNA polymerase, insert domain"/>
    <property type="match status" value="1"/>
</dbReference>
<proteinExistence type="inferred from homology"/>
<dbReference type="STRING" id="1802424.A2480_03350"/>
<dbReference type="EMBL" id="MGFG01000020">
    <property type="protein sequence ID" value="OGM01030.1"/>
    <property type="molecule type" value="Genomic_DNA"/>
</dbReference>
<comment type="catalytic activity">
    <reaction evidence="10">
        <text>RNA(n) + a ribonucleoside 5'-triphosphate = RNA(n+1) + diphosphate</text>
        <dbReference type="Rhea" id="RHEA:21248"/>
        <dbReference type="Rhea" id="RHEA-COMP:14527"/>
        <dbReference type="Rhea" id="RHEA-COMP:17342"/>
        <dbReference type="ChEBI" id="CHEBI:33019"/>
        <dbReference type="ChEBI" id="CHEBI:61557"/>
        <dbReference type="ChEBI" id="CHEBI:140395"/>
        <dbReference type="EC" id="2.7.7.6"/>
    </reaction>
</comment>
<comment type="caution">
    <text evidence="13">The sequence shown here is derived from an EMBL/GenBank/DDBJ whole genome shotgun (WGS) entry which is preliminary data.</text>
</comment>
<dbReference type="Gene3D" id="3.30.1360.10">
    <property type="entry name" value="RNA polymerase, RBP11-like subunit"/>
    <property type="match status" value="1"/>
</dbReference>
<evidence type="ECO:0000256" key="3">
    <source>
        <dbReference type="ARBA" id="ARBA00015972"/>
    </source>
</evidence>
<evidence type="ECO:0000256" key="11">
    <source>
        <dbReference type="SAM" id="MobiDB-lite"/>
    </source>
</evidence>
<dbReference type="GO" id="GO:0003677">
    <property type="term" value="F:DNA binding"/>
    <property type="evidence" value="ECO:0007669"/>
    <property type="project" value="InterPro"/>
</dbReference>
<dbReference type="Pfam" id="PF01000">
    <property type="entry name" value="RNA_pol_A_bac"/>
    <property type="match status" value="1"/>
</dbReference>
<dbReference type="FunFam" id="2.170.120.12:FF:000001">
    <property type="entry name" value="DNA-directed RNA polymerase subunit alpha"/>
    <property type="match status" value="1"/>
</dbReference>
<keyword evidence="5" id="KW-0808">Transferase</keyword>
<gene>
    <name evidence="13" type="ORF">A2480_03350</name>
</gene>
<dbReference type="GO" id="GO:0005737">
    <property type="term" value="C:cytoplasm"/>
    <property type="evidence" value="ECO:0007669"/>
    <property type="project" value="UniProtKB-ARBA"/>
</dbReference>
<evidence type="ECO:0000256" key="6">
    <source>
        <dbReference type="ARBA" id="ARBA00022695"/>
    </source>
</evidence>
<feature type="compositionally biased region" description="Acidic residues" evidence="11">
    <location>
        <begin position="232"/>
        <end position="265"/>
    </location>
</feature>
<dbReference type="SUPFAM" id="SSF55257">
    <property type="entry name" value="RBP11-like subunits of RNA polymerase"/>
    <property type="match status" value="1"/>
</dbReference>
<keyword evidence="4 13" id="KW-0240">DNA-directed RNA polymerase</keyword>
<dbReference type="GO" id="GO:0006351">
    <property type="term" value="P:DNA-templated transcription"/>
    <property type="evidence" value="ECO:0007669"/>
    <property type="project" value="InterPro"/>
</dbReference>
<accession>A0A1F7WE13</accession>
<dbReference type="InterPro" id="IPR011773">
    <property type="entry name" value="DNA-dir_RpoA"/>
</dbReference>
<keyword evidence="6" id="KW-0548">Nucleotidyltransferase</keyword>
<dbReference type="NCBIfam" id="NF003519">
    <property type="entry name" value="PRK05182.2-5"/>
    <property type="match status" value="1"/>
</dbReference>
<evidence type="ECO:0000256" key="1">
    <source>
        <dbReference type="ARBA" id="ARBA00007123"/>
    </source>
</evidence>
<evidence type="ECO:0000256" key="2">
    <source>
        <dbReference type="ARBA" id="ARBA00012418"/>
    </source>
</evidence>
<dbReference type="SUPFAM" id="SSF56553">
    <property type="entry name" value="Insert subdomain of RNA polymerase alpha subunit"/>
    <property type="match status" value="1"/>
</dbReference>
<evidence type="ECO:0000256" key="5">
    <source>
        <dbReference type="ARBA" id="ARBA00022679"/>
    </source>
</evidence>
<dbReference type="GO" id="GO:0000428">
    <property type="term" value="C:DNA-directed RNA polymerase complex"/>
    <property type="evidence" value="ECO:0007669"/>
    <property type="project" value="UniProtKB-KW"/>
</dbReference>
<evidence type="ECO:0000256" key="4">
    <source>
        <dbReference type="ARBA" id="ARBA00022478"/>
    </source>
</evidence>
<dbReference type="GO" id="GO:0046983">
    <property type="term" value="F:protein dimerization activity"/>
    <property type="evidence" value="ECO:0007669"/>
    <property type="project" value="InterPro"/>
</dbReference>
<keyword evidence="7" id="KW-0804">Transcription</keyword>
<evidence type="ECO:0000256" key="9">
    <source>
        <dbReference type="ARBA" id="ARBA00033070"/>
    </source>
</evidence>
<dbReference type="GO" id="GO:0003899">
    <property type="term" value="F:DNA-directed RNA polymerase activity"/>
    <property type="evidence" value="ECO:0007669"/>
    <property type="project" value="UniProtKB-EC"/>
</dbReference>
<protein>
    <recommendedName>
        <fullName evidence="3">DNA-directed RNA polymerase subunit alpha</fullName>
        <ecNumber evidence="2">2.7.7.6</ecNumber>
    </recommendedName>
    <alternativeName>
        <fullName evidence="9">RNA polymerase subunit alpha</fullName>
    </alternativeName>
    <alternativeName>
        <fullName evidence="8">Transcriptase subunit alpha</fullName>
    </alternativeName>
</protein>